<organism evidence="2 3">
    <name type="scientific">Imperialibacter roseus</name>
    <dbReference type="NCBI Taxonomy" id="1324217"/>
    <lineage>
        <taxon>Bacteria</taxon>
        <taxon>Pseudomonadati</taxon>
        <taxon>Bacteroidota</taxon>
        <taxon>Cytophagia</taxon>
        <taxon>Cytophagales</taxon>
        <taxon>Flammeovirgaceae</taxon>
        <taxon>Imperialibacter</taxon>
    </lineage>
</organism>
<dbReference type="EMBL" id="CP136051">
    <property type="protein sequence ID" value="WOK05314.1"/>
    <property type="molecule type" value="Genomic_DNA"/>
</dbReference>
<keyword evidence="1" id="KW-0812">Transmembrane</keyword>
<feature type="transmembrane region" description="Helical" evidence="1">
    <location>
        <begin position="85"/>
        <end position="104"/>
    </location>
</feature>
<reference evidence="2 3" key="1">
    <citation type="journal article" date="2023" name="Microbiol. Resour. Announc.">
        <title>Complete Genome Sequence of Imperialibacter roseus strain P4T.</title>
        <authorList>
            <person name="Tizabi D.R."/>
            <person name="Bachvaroff T."/>
            <person name="Hill R.T."/>
        </authorList>
    </citation>
    <scope>NUCLEOTIDE SEQUENCE [LARGE SCALE GENOMIC DNA]</scope>
    <source>
        <strain evidence="2 3">P4T</strain>
    </source>
</reference>
<dbReference type="Pfam" id="PF08570">
    <property type="entry name" value="DUF1761"/>
    <property type="match status" value="1"/>
</dbReference>
<evidence type="ECO:0000256" key="1">
    <source>
        <dbReference type="SAM" id="Phobius"/>
    </source>
</evidence>
<keyword evidence="1" id="KW-1133">Transmembrane helix</keyword>
<keyword evidence="1" id="KW-0472">Membrane</keyword>
<dbReference type="RefSeq" id="WP_317488073.1">
    <property type="nucleotide sequence ID" value="NZ_CP136051.1"/>
</dbReference>
<accession>A0ABZ0IJX1</accession>
<feature type="transmembrane region" description="Helical" evidence="1">
    <location>
        <begin position="111"/>
        <end position="131"/>
    </location>
</feature>
<dbReference type="InterPro" id="IPR013879">
    <property type="entry name" value="DUF1761"/>
</dbReference>
<gene>
    <name evidence="2" type="ORF">RT717_19730</name>
</gene>
<name>A0ABZ0IJX1_9BACT</name>
<protein>
    <submittedName>
        <fullName evidence="2">DUF1761 domain-containing protein</fullName>
    </submittedName>
</protein>
<dbReference type="Proteomes" id="UP001302349">
    <property type="component" value="Chromosome"/>
</dbReference>
<evidence type="ECO:0000313" key="3">
    <source>
        <dbReference type="Proteomes" id="UP001302349"/>
    </source>
</evidence>
<feature type="transmembrane region" description="Helical" evidence="1">
    <location>
        <begin position="54"/>
        <end position="73"/>
    </location>
</feature>
<evidence type="ECO:0000313" key="2">
    <source>
        <dbReference type="EMBL" id="WOK05314.1"/>
    </source>
</evidence>
<feature type="transmembrane region" description="Helical" evidence="1">
    <location>
        <begin position="6"/>
        <end position="26"/>
    </location>
</feature>
<keyword evidence="3" id="KW-1185">Reference proteome</keyword>
<sequence>MDISALNWLAIVAATVVTFVVGFVWYNPKVFGTAWMKESGMTEEKAKSGNMGKVFGSAFVMSFILIFNMAMMFGTEIGATDGALYGFLTGFGFVAMGIGVNAMYEQRSFKYIIINGGYWMVSLAISGYILGTWH</sequence>
<proteinExistence type="predicted"/>